<evidence type="ECO:0008006" key="4">
    <source>
        <dbReference type="Google" id="ProtNLM"/>
    </source>
</evidence>
<evidence type="ECO:0000313" key="3">
    <source>
        <dbReference type="Proteomes" id="UP000232221"/>
    </source>
</evidence>
<dbReference type="InterPro" id="IPR054816">
    <property type="entry name" value="Lipoprotein_mollicutes-type_CS"/>
</dbReference>
<dbReference type="PROSITE" id="PS51257">
    <property type="entry name" value="PROKAR_LIPOPROTEIN"/>
    <property type="match status" value="1"/>
</dbReference>
<proteinExistence type="predicted"/>
<dbReference type="OrthoDB" id="395787at2"/>
<name>A0A2K8P205_9MOLU</name>
<evidence type="ECO:0000313" key="2">
    <source>
        <dbReference type="EMBL" id="ATZ20781.1"/>
    </source>
</evidence>
<gene>
    <name evidence="2" type="ORF">MCOLE_v1c02670</name>
</gene>
<accession>A0A2K8P205</accession>
<organism evidence="2 3">
    <name type="scientific">Mesoplasma coleopterae</name>
    <dbReference type="NCBI Taxonomy" id="324078"/>
    <lineage>
        <taxon>Bacteria</taxon>
        <taxon>Bacillati</taxon>
        <taxon>Mycoplasmatota</taxon>
        <taxon>Mollicutes</taxon>
        <taxon>Entomoplasmatales</taxon>
        <taxon>Entomoplasmataceae</taxon>
        <taxon>Mesoplasma</taxon>
    </lineage>
</organism>
<dbReference type="AlphaFoldDB" id="A0A2K8P205"/>
<dbReference type="RefSeq" id="WP_100670791.1">
    <property type="nucleotide sequence ID" value="NZ_CP024968.1"/>
</dbReference>
<protein>
    <recommendedName>
        <fullName evidence="4">Lipoprotein</fullName>
    </recommendedName>
</protein>
<feature type="signal peptide" evidence="1">
    <location>
        <begin position="1"/>
        <end position="23"/>
    </location>
</feature>
<sequence length="689" mass="76416">MKKLLAILAAVGLTATTSSVVISCTTTVDRFGKLNFSDKEIYKTFILKMKDSGFISVSQAEKFLKISDTEIIADVLKILDKKIAEEEYKATNKNITSTLKLKEKESTENITSNLLNDLATNKFFSEYTAKIISNSEGLVDDAQYSNNHSLNPFNLFKDDEKIRYSIYYKNENASDNSLTRWQIPGEFGEQEWNTPSIDTLNKTNNFYIIGSTNKVKINDLPKTKKVLNKDTHIDQVNEPFLVAKSESENGFSGNEIMKYRFQSYINAKIIPDLYTQLISLAYLDSNLYSTNLTTTNYTRSFARLNTSNKLVSSVQNSLTSETKSSNVKLIWSFKAKVSTDATSWVKTYKETLGDPNSSGNIILDADSINTLKENFSSNHESSVENPKLENVNKLGADPFLGLAGYNGIAKNNETGIEAISGSLSISTDAQTAAKSIDRPTILTGPKDQGFAVGENGESEIVLVLPIYLNDIYDNSNVTLNPINGQITLSIPSNTWVPLGDKYNPLVDDMKSFSNEKNVDIIKDKSGNLYVKATGDTGSFTLGNASTIKVNVENNADTMLGIHETINKEDSAFTSGFDTEQQAKVQDTDKILYSVLWARNGDPKSIYQLSEAWSNSVQSSSDIKKLNATNKQLLISEIENGLVAGDTDYTTEAKEELYTKYIMDGDNVLFQGLYDEIAKYIKDEDGNKSD</sequence>
<evidence type="ECO:0000256" key="1">
    <source>
        <dbReference type="SAM" id="SignalP"/>
    </source>
</evidence>
<feature type="chain" id="PRO_5014940307" description="Lipoprotein" evidence="1">
    <location>
        <begin position="24"/>
        <end position="689"/>
    </location>
</feature>
<dbReference type="EMBL" id="CP024968">
    <property type="protein sequence ID" value="ATZ20781.1"/>
    <property type="molecule type" value="Genomic_DNA"/>
</dbReference>
<dbReference type="KEGG" id="mcol:MCOLE_v1c02670"/>
<reference evidence="2 3" key="1">
    <citation type="submission" date="2017-11" db="EMBL/GenBank/DDBJ databases">
        <title>Genome sequence of Mesoplasma coleopterae BARC 779 (ATCC 49583).</title>
        <authorList>
            <person name="Lo W.-S."/>
            <person name="Kuo C.-H."/>
        </authorList>
    </citation>
    <scope>NUCLEOTIDE SEQUENCE [LARGE SCALE GENOMIC DNA]</scope>
    <source>
        <strain evidence="2 3">BARC 779</strain>
    </source>
</reference>
<dbReference type="NCBIfam" id="NF038029">
    <property type="entry name" value="LP_plasma"/>
    <property type="match status" value="1"/>
</dbReference>
<keyword evidence="1" id="KW-0732">Signal</keyword>
<keyword evidence="3" id="KW-1185">Reference proteome</keyword>
<dbReference type="Proteomes" id="UP000232221">
    <property type="component" value="Chromosome"/>
</dbReference>